<reference evidence="1 2" key="1">
    <citation type="submission" date="2020-08" db="EMBL/GenBank/DDBJ databases">
        <authorList>
            <person name="Newling K."/>
            <person name="Davey J."/>
            <person name="Forrester S."/>
        </authorList>
    </citation>
    <scope>NUCLEOTIDE SEQUENCE [LARGE SCALE GENOMIC DNA]</scope>
    <source>
        <strain evidence="2">Crithidia deanei Carvalho (ATCC PRA-265)</strain>
    </source>
</reference>
<dbReference type="EMBL" id="LR877151">
    <property type="protein sequence ID" value="CAD2216966.1"/>
    <property type="molecule type" value="Genomic_DNA"/>
</dbReference>
<evidence type="ECO:0000313" key="1">
    <source>
        <dbReference type="EMBL" id="CAD2216966.1"/>
    </source>
</evidence>
<sequence>MRCSRRQFTPTAASRQFCLSLAEAHGVLSQQLFAYKKLPVTSASGAVHVTNKWWASARQIVVPRQLREMEDLPLFLLESLRVKNTHAGAAPVTNPFAAMGEEEIIKGFLRWVSEHSVTHSEWIAYVELMGLFQTFVRYHNGVRWGASPESSRSAGSYFRRVYSLHPYHHTYCPDGWDAQKPFVHILQWMLEKGSGDGDSALWEKYRALEPFSPPRQEGGVSDYAALDVCSQSGFAVDLLLRAGARNVLSLDTLSRALENVEQTVSEHFADKRSSAGKLVSVRCCDVLPEPGTFAVQPDFAKESVFQDAATRRRKAARQLGQALDLELNAEPTRSSGPFDVLYYHPPIPSLTPFTILSEAPGKHSVWWRQVGQQECAPFLVAPSAATAVDDHPHLSLHSLEAMVNSLRLDVTQRAAKLPPEWRGTPPQRALLKDNGYCIFVLPRTYDVESLLYAEGGDKSSLSDWVLAQLDGFYDVVIRRRYPVQANMGAALGGVLDLLNRNQKAVKAEVDQVCSRGMWVDVLVLRKNANAASLSLAANYPENYSSRKKEVEQLRSILREKEPDNVHHGVLWEDSFEYNEYKPKSLTKTNHHWTDLVPTYSYLEDTFYDNKEAVQSNFLAVGHPPRITKKTLLQSGATDGTVPVRSPQQYKQVTEAAAKFKSIFADELRTKRKAKIRKLALSPLQRQEWYIDEKLVRSEASKIEFMNELSRWDLKDYD</sequence>
<name>A0A7G2CAZ3_9TRYP</name>
<accession>A0A7G2CAZ3</accession>
<keyword evidence="2" id="KW-1185">Reference proteome</keyword>
<organism evidence="1 2">
    <name type="scientific">Angomonas deanei</name>
    <dbReference type="NCBI Taxonomy" id="59799"/>
    <lineage>
        <taxon>Eukaryota</taxon>
        <taxon>Discoba</taxon>
        <taxon>Euglenozoa</taxon>
        <taxon>Kinetoplastea</taxon>
        <taxon>Metakinetoplastina</taxon>
        <taxon>Trypanosomatida</taxon>
        <taxon>Trypanosomatidae</taxon>
        <taxon>Strigomonadinae</taxon>
        <taxon>Angomonas</taxon>
    </lineage>
</organism>
<dbReference type="Proteomes" id="UP000515908">
    <property type="component" value="Chromosome 07"/>
</dbReference>
<gene>
    <name evidence="1" type="ORF">ADEAN_000444400</name>
</gene>
<evidence type="ECO:0000313" key="2">
    <source>
        <dbReference type="Proteomes" id="UP000515908"/>
    </source>
</evidence>
<protein>
    <submittedName>
        <fullName evidence="1">Uncharacterized protein</fullName>
    </submittedName>
</protein>
<dbReference type="VEuPathDB" id="TriTrypDB:ADEAN_000444400"/>
<dbReference type="AlphaFoldDB" id="A0A7G2CAZ3"/>
<proteinExistence type="predicted"/>